<feature type="transmembrane region" description="Helical" evidence="8">
    <location>
        <begin position="116"/>
        <end position="138"/>
    </location>
</feature>
<feature type="region of interest" description="Disordered" evidence="7">
    <location>
        <begin position="1"/>
        <end position="20"/>
    </location>
</feature>
<evidence type="ECO:0000256" key="6">
    <source>
        <dbReference type="PIRSR" id="PIRSR604254-1"/>
    </source>
</evidence>
<protein>
    <submittedName>
        <fullName evidence="9">(Perigord truffle) hypothetical protein</fullName>
    </submittedName>
</protein>
<keyword evidence="6" id="KW-0479">Metal-binding</keyword>
<evidence type="ECO:0000256" key="5">
    <source>
        <dbReference type="ARBA" id="ARBA00023136"/>
    </source>
</evidence>
<dbReference type="EMBL" id="FN430001">
    <property type="protein sequence ID" value="CAZ79878.1"/>
    <property type="molecule type" value="Genomic_DNA"/>
</dbReference>
<dbReference type="RefSeq" id="XP_002835721.1">
    <property type="nucleotide sequence ID" value="XM_002835675.1"/>
</dbReference>
<keyword evidence="4 8" id="KW-1133">Transmembrane helix</keyword>
<name>D5G5T5_TUBMM</name>
<feature type="transmembrane region" description="Helical" evidence="8">
    <location>
        <begin position="205"/>
        <end position="225"/>
    </location>
</feature>
<gene>
    <name evidence="9" type="ORF">GSTUM_00001471001</name>
</gene>
<feature type="binding site" evidence="6">
    <location>
        <position position="276"/>
    </location>
    <ligand>
        <name>Zn(2+)</name>
        <dbReference type="ChEBI" id="CHEBI:29105"/>
    </ligand>
</feature>
<keyword evidence="3 8" id="KW-0812">Transmembrane</keyword>
<dbReference type="Pfam" id="PF03006">
    <property type="entry name" value="HlyIII"/>
    <property type="match status" value="1"/>
</dbReference>
<dbReference type="OMA" id="IGNACDY"/>
<keyword evidence="6" id="KW-0862">Zinc</keyword>
<feature type="compositionally biased region" description="Polar residues" evidence="7">
    <location>
        <begin position="1"/>
        <end position="10"/>
    </location>
</feature>
<evidence type="ECO:0000313" key="10">
    <source>
        <dbReference type="Proteomes" id="UP000006911"/>
    </source>
</evidence>
<evidence type="ECO:0000256" key="4">
    <source>
        <dbReference type="ARBA" id="ARBA00022989"/>
    </source>
</evidence>
<dbReference type="InterPro" id="IPR004254">
    <property type="entry name" value="AdipoR/HlyIII-related"/>
</dbReference>
<feature type="binding site" evidence="6">
    <location>
        <position position="272"/>
    </location>
    <ligand>
        <name>Zn(2+)</name>
        <dbReference type="ChEBI" id="CHEBI:29105"/>
    </ligand>
</feature>
<evidence type="ECO:0000256" key="7">
    <source>
        <dbReference type="SAM" id="MobiDB-lite"/>
    </source>
</evidence>
<dbReference type="GO" id="GO:0046872">
    <property type="term" value="F:metal ion binding"/>
    <property type="evidence" value="ECO:0007669"/>
    <property type="project" value="UniProtKB-KW"/>
</dbReference>
<evidence type="ECO:0000256" key="1">
    <source>
        <dbReference type="ARBA" id="ARBA00004141"/>
    </source>
</evidence>
<evidence type="ECO:0000256" key="3">
    <source>
        <dbReference type="ARBA" id="ARBA00022692"/>
    </source>
</evidence>
<feature type="transmembrane region" description="Helical" evidence="8">
    <location>
        <begin position="144"/>
        <end position="164"/>
    </location>
</feature>
<evidence type="ECO:0000313" key="9">
    <source>
        <dbReference type="EMBL" id="CAZ79878.1"/>
    </source>
</evidence>
<dbReference type="PANTHER" id="PTHR20855">
    <property type="entry name" value="ADIPOR/PROGESTIN RECEPTOR-RELATED"/>
    <property type="match status" value="1"/>
</dbReference>
<dbReference type="GO" id="GO:0006882">
    <property type="term" value="P:intracellular zinc ion homeostasis"/>
    <property type="evidence" value="ECO:0007669"/>
    <property type="project" value="TreeGrafter"/>
</dbReference>
<evidence type="ECO:0000256" key="2">
    <source>
        <dbReference type="ARBA" id="ARBA00007018"/>
    </source>
</evidence>
<keyword evidence="5 8" id="KW-0472">Membrane</keyword>
<proteinExistence type="inferred from homology"/>
<organism evidence="9 10">
    <name type="scientific">Tuber melanosporum (strain Mel28)</name>
    <name type="common">Perigord black truffle</name>
    <dbReference type="NCBI Taxonomy" id="656061"/>
    <lineage>
        <taxon>Eukaryota</taxon>
        <taxon>Fungi</taxon>
        <taxon>Dikarya</taxon>
        <taxon>Ascomycota</taxon>
        <taxon>Pezizomycotina</taxon>
        <taxon>Pezizomycetes</taxon>
        <taxon>Pezizales</taxon>
        <taxon>Tuberaceae</taxon>
        <taxon>Tuber</taxon>
    </lineage>
</organism>
<keyword evidence="10" id="KW-1185">Reference proteome</keyword>
<dbReference type="STRING" id="656061.D5G5T5"/>
<sequence length="306" mass="33455">MAVKNRNTQRGGAGGGSAGEMVVEGAKNAEKKVEEALTVLLHELPLWMQDNHFIVSGYRPQSFSFYKSFHSLTYLHNETVNIYTHLLPALLFLLLGTYTVKTHLLPRYPTSTAPDLLSFACFFASASTCLGILAVARVGNKLDYLGIIILIMGSFIPSVHYAFYCRRRLAYAYWSMISLLGAGCAAVSVMPGFRTPAWRPFRAGLFVSMGLSSVLPVLHGVRIYGTRGMDERMGVRWLLIEGLLYIAGAGIYAARVPERFAPGRFDLLGASHQLFHCLVVAAAGSHLVGLVKGFDYLHSGDAQVCG</sequence>
<reference evidence="9 10" key="1">
    <citation type="journal article" date="2010" name="Nature">
        <title>Perigord black truffle genome uncovers evolutionary origins and mechanisms of symbiosis.</title>
        <authorList>
            <person name="Martin F."/>
            <person name="Kohler A."/>
            <person name="Murat C."/>
            <person name="Balestrini R."/>
            <person name="Coutinho P.M."/>
            <person name="Jaillon O."/>
            <person name="Montanini B."/>
            <person name="Morin E."/>
            <person name="Noel B."/>
            <person name="Percudani R."/>
            <person name="Porcel B."/>
            <person name="Rubini A."/>
            <person name="Amicucci A."/>
            <person name="Amselem J."/>
            <person name="Anthouard V."/>
            <person name="Arcioni S."/>
            <person name="Artiguenave F."/>
            <person name="Aury J.M."/>
            <person name="Ballario P."/>
            <person name="Bolchi A."/>
            <person name="Brenna A."/>
            <person name="Brun A."/>
            <person name="Buee M."/>
            <person name="Cantarel B."/>
            <person name="Chevalier G."/>
            <person name="Couloux A."/>
            <person name="Da Silva C."/>
            <person name="Denoeud F."/>
            <person name="Duplessis S."/>
            <person name="Ghignone S."/>
            <person name="Hilselberger B."/>
            <person name="Iotti M."/>
            <person name="Marcais B."/>
            <person name="Mello A."/>
            <person name="Miranda M."/>
            <person name="Pacioni G."/>
            <person name="Quesneville H."/>
            <person name="Riccioni C."/>
            <person name="Ruotolo R."/>
            <person name="Splivallo R."/>
            <person name="Stocchi V."/>
            <person name="Tisserant E."/>
            <person name="Viscomi A.R."/>
            <person name="Zambonelli A."/>
            <person name="Zampieri E."/>
            <person name="Henrissat B."/>
            <person name="Lebrun M.H."/>
            <person name="Paolocci F."/>
            <person name="Bonfante P."/>
            <person name="Ottonello S."/>
            <person name="Wincker P."/>
        </authorList>
    </citation>
    <scope>NUCLEOTIDE SEQUENCE [LARGE SCALE GENOMIC DNA]</scope>
    <source>
        <strain evidence="9 10">Mel28</strain>
    </source>
</reference>
<feature type="transmembrane region" description="Helical" evidence="8">
    <location>
        <begin position="171"/>
        <end position="193"/>
    </location>
</feature>
<comment type="subcellular location">
    <subcellularLocation>
        <location evidence="1">Membrane</location>
        <topology evidence="1">Multi-pass membrane protein</topology>
    </subcellularLocation>
</comment>
<dbReference type="HOGENOM" id="CLU_023075_2_0_1"/>
<dbReference type="GeneID" id="9187556"/>
<evidence type="ECO:0000256" key="8">
    <source>
        <dbReference type="SAM" id="Phobius"/>
    </source>
</evidence>
<accession>D5G5T5</accession>
<feature type="transmembrane region" description="Helical" evidence="8">
    <location>
        <begin position="237"/>
        <end position="253"/>
    </location>
</feature>
<dbReference type="eggNOG" id="KOG0748">
    <property type="taxonomic scope" value="Eukaryota"/>
</dbReference>
<dbReference type="GO" id="GO:0016020">
    <property type="term" value="C:membrane"/>
    <property type="evidence" value="ECO:0007669"/>
    <property type="project" value="UniProtKB-SubCell"/>
</dbReference>
<dbReference type="KEGG" id="tml:GSTUM_00001471001"/>
<feature type="transmembrane region" description="Helical" evidence="8">
    <location>
        <begin position="273"/>
        <end position="291"/>
    </location>
</feature>
<dbReference type="Proteomes" id="UP000006911">
    <property type="component" value="Unassembled WGS sequence"/>
</dbReference>
<comment type="similarity">
    <text evidence="2">Belongs to the ADIPOR family.</text>
</comment>
<dbReference type="FunCoup" id="D5G5T5">
    <property type="interactions" value="331"/>
</dbReference>
<dbReference type="InParanoid" id="D5G5T5"/>
<dbReference type="GO" id="GO:0038023">
    <property type="term" value="F:signaling receptor activity"/>
    <property type="evidence" value="ECO:0007669"/>
    <property type="project" value="TreeGrafter"/>
</dbReference>
<dbReference type="AlphaFoldDB" id="D5G5T5"/>
<dbReference type="PANTHER" id="PTHR20855:SF52">
    <property type="entry name" value="ADIPONECTIN RECEPTOR PROTEIN"/>
    <property type="match status" value="1"/>
</dbReference>